<feature type="transmembrane region" description="Helical" evidence="1">
    <location>
        <begin position="97"/>
        <end position="117"/>
    </location>
</feature>
<reference evidence="2" key="1">
    <citation type="submission" date="2021-05" db="EMBL/GenBank/DDBJ databases">
        <title>A free-living protist that lacks canonical eukaryotic 1 DNA replication and segregation systems.</title>
        <authorList>
            <person name="Salas-Leiva D.E."/>
            <person name="Tromer E.C."/>
            <person name="Curtis B.A."/>
            <person name="Jerlstrom-Hultqvist J."/>
            <person name="Kolisko M."/>
            <person name="Yi Z."/>
            <person name="Salas-Leiva J.S."/>
            <person name="Gallot-Lavallee L."/>
            <person name="Kops G.J.P.L."/>
            <person name="Archibald J.M."/>
            <person name="Simpson A.G.B."/>
            <person name="Roger A.J."/>
        </authorList>
    </citation>
    <scope>NUCLEOTIDE SEQUENCE</scope>
    <source>
        <strain evidence="2">BICM</strain>
    </source>
</reference>
<keyword evidence="1" id="KW-0812">Transmembrane</keyword>
<feature type="transmembrane region" description="Helical" evidence="1">
    <location>
        <begin position="232"/>
        <end position="257"/>
    </location>
</feature>
<evidence type="ECO:0000313" key="2">
    <source>
        <dbReference type="EMBL" id="KAG9397033.1"/>
    </source>
</evidence>
<proteinExistence type="predicted"/>
<gene>
    <name evidence="2" type="ORF">J8273_1390</name>
</gene>
<protein>
    <submittedName>
        <fullName evidence="2">Uncharacterized protein</fullName>
    </submittedName>
</protein>
<evidence type="ECO:0000256" key="1">
    <source>
        <dbReference type="SAM" id="Phobius"/>
    </source>
</evidence>
<dbReference type="Proteomes" id="UP000717585">
    <property type="component" value="Unassembled WGS sequence"/>
</dbReference>
<dbReference type="EMBL" id="JAHDYR010000004">
    <property type="protein sequence ID" value="KAG9397033.1"/>
    <property type="molecule type" value="Genomic_DNA"/>
</dbReference>
<dbReference type="AlphaFoldDB" id="A0A8J6AY90"/>
<name>A0A8J6AY90_9EUKA</name>
<organism evidence="2 3">
    <name type="scientific">Carpediemonas membranifera</name>
    <dbReference type="NCBI Taxonomy" id="201153"/>
    <lineage>
        <taxon>Eukaryota</taxon>
        <taxon>Metamonada</taxon>
        <taxon>Carpediemonas-like organisms</taxon>
        <taxon>Carpediemonas</taxon>
    </lineage>
</organism>
<comment type="caution">
    <text evidence="2">The sequence shown here is derived from an EMBL/GenBank/DDBJ whole genome shotgun (WGS) entry which is preliminary data.</text>
</comment>
<accession>A0A8J6AY90</accession>
<feature type="transmembrane region" description="Helical" evidence="1">
    <location>
        <begin position="192"/>
        <end position="220"/>
    </location>
</feature>
<sequence>MLQYSKRKEILINIHRISWLLIRMILYVIMFTGTLCAYSAIQFSHYQFDSPAISSIETGAFRVLQLLPTMLATIIRLQTPMGKNINAKFHGIRFGSLFVFLLDAATINILVVLFVFNDEHSPLAAAAAVSLIGVVHELIDEAIYTVIDIARGAVKRSSLARPFTEIPGPSDANGPDNLELTWPLARQVAVEVAVSFVVVLLAAFIKVVILAVVVVTAMSFFDDQWSVGEVGYFLLAVVGLLTFLASVLATLVLAWVVQVCEELREHTVSLDAAVRAARTIWGLRL</sequence>
<keyword evidence="3" id="KW-1185">Reference proteome</keyword>
<feature type="transmembrane region" description="Helical" evidence="1">
    <location>
        <begin position="20"/>
        <end position="40"/>
    </location>
</feature>
<keyword evidence="1" id="KW-1133">Transmembrane helix</keyword>
<evidence type="ECO:0000313" key="3">
    <source>
        <dbReference type="Proteomes" id="UP000717585"/>
    </source>
</evidence>
<keyword evidence="1" id="KW-0472">Membrane</keyword>